<gene>
    <name evidence="1" type="ORF">CR513_09638</name>
</gene>
<comment type="caution">
    <text evidence="1">The sequence shown here is derived from an EMBL/GenBank/DDBJ whole genome shotgun (WGS) entry which is preliminary data.</text>
</comment>
<accession>A0A371HUC0</accession>
<keyword evidence="2" id="KW-1185">Reference proteome</keyword>
<proteinExistence type="predicted"/>
<evidence type="ECO:0000313" key="1">
    <source>
        <dbReference type="EMBL" id="RDY06380.1"/>
    </source>
</evidence>
<protein>
    <submittedName>
        <fullName evidence="1">Uncharacterized protein</fullName>
    </submittedName>
</protein>
<feature type="non-terminal residue" evidence="1">
    <location>
        <position position="1"/>
    </location>
</feature>
<organism evidence="1 2">
    <name type="scientific">Mucuna pruriens</name>
    <name type="common">Velvet bean</name>
    <name type="synonym">Dolichos pruriens</name>
    <dbReference type="NCBI Taxonomy" id="157652"/>
    <lineage>
        <taxon>Eukaryota</taxon>
        <taxon>Viridiplantae</taxon>
        <taxon>Streptophyta</taxon>
        <taxon>Embryophyta</taxon>
        <taxon>Tracheophyta</taxon>
        <taxon>Spermatophyta</taxon>
        <taxon>Magnoliopsida</taxon>
        <taxon>eudicotyledons</taxon>
        <taxon>Gunneridae</taxon>
        <taxon>Pentapetalae</taxon>
        <taxon>rosids</taxon>
        <taxon>fabids</taxon>
        <taxon>Fabales</taxon>
        <taxon>Fabaceae</taxon>
        <taxon>Papilionoideae</taxon>
        <taxon>50 kb inversion clade</taxon>
        <taxon>NPAAA clade</taxon>
        <taxon>indigoferoid/millettioid clade</taxon>
        <taxon>Phaseoleae</taxon>
        <taxon>Mucuna</taxon>
    </lineage>
</organism>
<dbReference type="AlphaFoldDB" id="A0A371HUC0"/>
<reference evidence="1" key="1">
    <citation type="submission" date="2018-05" db="EMBL/GenBank/DDBJ databases">
        <title>Draft genome of Mucuna pruriens seed.</title>
        <authorList>
            <person name="Nnadi N.E."/>
            <person name="Vos R."/>
            <person name="Hasami M.H."/>
            <person name="Devisetty U.K."/>
            <person name="Aguiy J.C."/>
        </authorList>
    </citation>
    <scope>NUCLEOTIDE SEQUENCE [LARGE SCALE GENOMIC DNA]</scope>
    <source>
        <strain evidence="1">JCA_2017</strain>
    </source>
</reference>
<name>A0A371HUC0_MUCPR</name>
<evidence type="ECO:0000313" key="2">
    <source>
        <dbReference type="Proteomes" id="UP000257109"/>
    </source>
</evidence>
<dbReference type="EMBL" id="QJKJ01001698">
    <property type="protein sequence ID" value="RDY06380.1"/>
    <property type="molecule type" value="Genomic_DNA"/>
</dbReference>
<dbReference type="Proteomes" id="UP000257109">
    <property type="component" value="Unassembled WGS sequence"/>
</dbReference>
<sequence>MDYLRALLSSTSKLLVSCGLTIKGKSSFNISGLYPKNNSLLLLMEIMFLLLDLATSNFTPFYPYTIFFMNLQQGGQLELLKSRKLGQLLKFDFTINVLDIHRLSYLRQCFHIYLQKSLSSPLSVMFASFQTFWPHSF</sequence>